<dbReference type="AlphaFoldDB" id="A0ABD5S0N9"/>
<dbReference type="Proteomes" id="UP001596328">
    <property type="component" value="Unassembled WGS sequence"/>
</dbReference>
<comment type="caution">
    <text evidence="3">The sequence shown here is derived from an EMBL/GenBank/DDBJ whole genome shotgun (WGS) entry which is preliminary data.</text>
</comment>
<dbReference type="Pfam" id="PF25942">
    <property type="entry name" value="Ig_halo"/>
    <property type="match status" value="1"/>
</dbReference>
<feature type="region of interest" description="Disordered" evidence="1">
    <location>
        <begin position="20"/>
        <end position="87"/>
    </location>
</feature>
<feature type="domain" description="Ig-like" evidence="2">
    <location>
        <begin position="98"/>
        <end position="162"/>
    </location>
</feature>
<feature type="compositionally biased region" description="Polar residues" evidence="1">
    <location>
        <begin position="32"/>
        <end position="41"/>
    </location>
</feature>
<organism evidence="3 4">
    <name type="scientific">Halobium palmae</name>
    <dbReference type="NCBI Taxonomy" id="1776492"/>
    <lineage>
        <taxon>Archaea</taxon>
        <taxon>Methanobacteriati</taxon>
        <taxon>Methanobacteriota</taxon>
        <taxon>Stenosarchaea group</taxon>
        <taxon>Halobacteria</taxon>
        <taxon>Halobacteriales</taxon>
        <taxon>Haloferacaceae</taxon>
        <taxon>Halobium</taxon>
    </lineage>
</organism>
<dbReference type="EMBL" id="JBHSWU010000353">
    <property type="protein sequence ID" value="MFC6725006.1"/>
    <property type="molecule type" value="Genomic_DNA"/>
</dbReference>
<name>A0ABD5S0N9_9EURY</name>
<keyword evidence="4" id="KW-1185">Reference proteome</keyword>
<accession>A0ABD5S0N9</accession>
<protein>
    <recommendedName>
        <fullName evidence="2">Ig-like domain-containing protein</fullName>
    </recommendedName>
</protein>
<evidence type="ECO:0000313" key="4">
    <source>
        <dbReference type="Proteomes" id="UP001596328"/>
    </source>
</evidence>
<evidence type="ECO:0000313" key="3">
    <source>
        <dbReference type="EMBL" id="MFC6725006.1"/>
    </source>
</evidence>
<evidence type="ECO:0000256" key="1">
    <source>
        <dbReference type="SAM" id="MobiDB-lite"/>
    </source>
</evidence>
<proteinExistence type="predicted"/>
<feature type="compositionally biased region" description="Low complexity" evidence="1">
    <location>
        <begin position="42"/>
        <end position="80"/>
    </location>
</feature>
<reference evidence="3 4" key="1">
    <citation type="journal article" date="2019" name="Int. J. Syst. Evol. Microbiol.">
        <title>The Global Catalogue of Microorganisms (GCM) 10K type strain sequencing project: providing services to taxonomists for standard genome sequencing and annotation.</title>
        <authorList>
            <consortium name="The Broad Institute Genomics Platform"/>
            <consortium name="The Broad Institute Genome Sequencing Center for Infectious Disease"/>
            <person name="Wu L."/>
            <person name="Ma J."/>
        </authorList>
    </citation>
    <scope>NUCLEOTIDE SEQUENCE [LARGE SCALE GENOMIC DNA]</scope>
    <source>
        <strain evidence="3 4">NBRC 111368</strain>
    </source>
</reference>
<sequence length="184" mass="19031">MPISRRAFVGALVASLPVASGCASEAPGDTGAASTGTTPARTTSDGATAGQTTSTATADSTAEPRATATPERATTARPTAVDPDMDLLVSNHSGETISLSVRVTDRSANEDLFAESYRLDSPGSAGVRDLVTEPGEYAFSAELSGGQRAEATWSPNNRREALWQGVTFYVPEPGDLRVRAPDAE</sequence>
<dbReference type="PROSITE" id="PS51257">
    <property type="entry name" value="PROKAR_LIPOPROTEIN"/>
    <property type="match status" value="1"/>
</dbReference>
<evidence type="ECO:0000259" key="2">
    <source>
        <dbReference type="Pfam" id="PF25942"/>
    </source>
</evidence>
<dbReference type="InterPro" id="IPR058929">
    <property type="entry name" value="Ig_halo"/>
</dbReference>
<gene>
    <name evidence="3" type="ORF">ACFQE1_11620</name>
</gene>